<dbReference type="Proteomes" id="UP001596956">
    <property type="component" value="Unassembled WGS sequence"/>
</dbReference>
<dbReference type="PANTHER" id="PTHR45766">
    <property type="entry name" value="DNA ANNEALING HELICASE AND ENDONUCLEASE ZRANB3 FAMILY MEMBER"/>
    <property type="match status" value="1"/>
</dbReference>
<dbReference type="PANTHER" id="PTHR45766:SF6">
    <property type="entry name" value="SWI_SNF-RELATED MATRIX-ASSOCIATED ACTIN-DEPENDENT REGULATOR OF CHROMATIN SUBFAMILY A-LIKE PROTEIN 1"/>
    <property type="match status" value="1"/>
</dbReference>
<sequence length="603" mass="65846">MAAQRGEEEQLLMPAGTASSLRLLFNATRTGALLEASEEHKTALARLALKFPGANRPNQCALDVSLDEFLREITALAQWPHPEGIVWDPDLQHLVEEELASIQEADKRLADGASAPPAIAEEEVSGLLSENWRAELTSFQLRDIAELLSASHAANFSVPGAGKTRVAMAVYAARREQGRVRRALVVAPKSAFEAWAAEADLCFAKSPRVSFVDKGEPLAQAEILVVNYERLPRMAEMLASWLSAAPAMIVLDEAHRMKLGLKGAYGTACMELGPLARCRMILTGTPAPNGAKDLENLMSFVWPGQGRHKVQRAVAGGDLGHASRVLRPLFSRTTKAELGLPKIDFKIARVELPPLHHEIYAALCGQFSERAAAAPSDLDSIGKSTLQLIMAATTPALLTSGTTRYEPLEHQVPPLDPNRDESLLSLLYRLPQYEMSPKYTFIRNLTTAAQVLSEYNPALVHGGVTDREEQLARFRTDPDCWVLLSNPATLGEGISLHQHCHDAVYLDRDFIAGRFLQSLDRIHRLGLPPDAETNVTLLVANETVDEVVAERLADKLEFMGKILDDPGVQALADPYEEVSYAGGMTDEDVRSLMNHAAAVSSRA</sequence>
<evidence type="ECO:0000313" key="3">
    <source>
        <dbReference type="EMBL" id="MFD0800650.1"/>
    </source>
</evidence>
<dbReference type="SUPFAM" id="SSF52540">
    <property type="entry name" value="P-loop containing nucleoside triphosphate hydrolases"/>
    <property type="match status" value="2"/>
</dbReference>
<proteinExistence type="predicted"/>
<dbReference type="InterPro" id="IPR038718">
    <property type="entry name" value="SNF2-like_sf"/>
</dbReference>
<protein>
    <submittedName>
        <fullName evidence="3">SNF2-related protein</fullName>
    </submittedName>
</protein>
<gene>
    <name evidence="3" type="ORF">ACFQZU_04865</name>
</gene>
<dbReference type="InterPro" id="IPR027417">
    <property type="entry name" value="P-loop_NTPase"/>
</dbReference>
<organism evidence="3 4">
    <name type="scientific">Streptomonospora algeriensis</name>
    <dbReference type="NCBI Taxonomy" id="995084"/>
    <lineage>
        <taxon>Bacteria</taxon>
        <taxon>Bacillati</taxon>
        <taxon>Actinomycetota</taxon>
        <taxon>Actinomycetes</taxon>
        <taxon>Streptosporangiales</taxon>
        <taxon>Nocardiopsidaceae</taxon>
        <taxon>Streptomonospora</taxon>
    </lineage>
</organism>
<dbReference type="InterPro" id="IPR000330">
    <property type="entry name" value="SNF2_N"/>
</dbReference>
<keyword evidence="1" id="KW-0378">Hydrolase</keyword>
<dbReference type="Pfam" id="PF00176">
    <property type="entry name" value="SNF2-rel_dom"/>
    <property type="match status" value="1"/>
</dbReference>
<keyword evidence="4" id="KW-1185">Reference proteome</keyword>
<evidence type="ECO:0000259" key="2">
    <source>
        <dbReference type="PROSITE" id="PS51192"/>
    </source>
</evidence>
<dbReference type="InterPro" id="IPR014001">
    <property type="entry name" value="Helicase_ATP-bd"/>
</dbReference>
<evidence type="ECO:0000256" key="1">
    <source>
        <dbReference type="ARBA" id="ARBA00022801"/>
    </source>
</evidence>
<dbReference type="Gene3D" id="3.40.50.300">
    <property type="entry name" value="P-loop containing nucleotide triphosphate hydrolases"/>
    <property type="match status" value="1"/>
</dbReference>
<dbReference type="PROSITE" id="PS51192">
    <property type="entry name" value="HELICASE_ATP_BIND_1"/>
    <property type="match status" value="1"/>
</dbReference>
<reference evidence="4" key="1">
    <citation type="journal article" date="2019" name="Int. J. Syst. Evol. Microbiol.">
        <title>The Global Catalogue of Microorganisms (GCM) 10K type strain sequencing project: providing services to taxonomists for standard genome sequencing and annotation.</title>
        <authorList>
            <consortium name="The Broad Institute Genomics Platform"/>
            <consortium name="The Broad Institute Genome Sequencing Center for Infectious Disease"/>
            <person name="Wu L."/>
            <person name="Ma J."/>
        </authorList>
    </citation>
    <scope>NUCLEOTIDE SEQUENCE [LARGE SCALE GENOMIC DNA]</scope>
    <source>
        <strain evidence="4">CCUG 63369</strain>
    </source>
</reference>
<feature type="domain" description="Helicase ATP-binding" evidence="2">
    <location>
        <begin position="144"/>
        <end position="304"/>
    </location>
</feature>
<dbReference type="EMBL" id="JBHTHR010000079">
    <property type="protein sequence ID" value="MFD0800650.1"/>
    <property type="molecule type" value="Genomic_DNA"/>
</dbReference>
<comment type="caution">
    <text evidence="3">The sequence shown here is derived from an EMBL/GenBank/DDBJ whole genome shotgun (WGS) entry which is preliminary data.</text>
</comment>
<dbReference type="SMART" id="SM00487">
    <property type="entry name" value="DEXDc"/>
    <property type="match status" value="1"/>
</dbReference>
<accession>A0ABW3BC88</accession>
<dbReference type="Gene3D" id="3.40.50.10810">
    <property type="entry name" value="Tandem AAA-ATPase domain"/>
    <property type="match status" value="1"/>
</dbReference>
<evidence type="ECO:0000313" key="4">
    <source>
        <dbReference type="Proteomes" id="UP001596956"/>
    </source>
</evidence>
<name>A0ABW3BC88_9ACTN</name>